<dbReference type="InterPro" id="IPR036388">
    <property type="entry name" value="WH-like_DNA-bd_sf"/>
</dbReference>
<organism evidence="5 6">
    <name type="scientific">Flaviflexus equikiangi</name>
    <dbReference type="NCBI Taxonomy" id="2758573"/>
    <lineage>
        <taxon>Bacteria</taxon>
        <taxon>Bacillati</taxon>
        <taxon>Actinomycetota</taxon>
        <taxon>Actinomycetes</taxon>
        <taxon>Actinomycetales</taxon>
        <taxon>Actinomycetaceae</taxon>
        <taxon>Flaviflexus</taxon>
    </lineage>
</organism>
<dbReference type="InterPro" id="IPR036390">
    <property type="entry name" value="WH_DNA-bd_sf"/>
</dbReference>
<comment type="caution">
    <text evidence="5">The sequence shown here is derived from an EMBL/GenBank/DDBJ whole genome shotgun (WGS) entry which is preliminary data.</text>
</comment>
<evidence type="ECO:0000256" key="2">
    <source>
        <dbReference type="ARBA" id="ARBA00023125"/>
    </source>
</evidence>
<dbReference type="PROSITE" id="PS50949">
    <property type="entry name" value="HTH_GNTR"/>
    <property type="match status" value="1"/>
</dbReference>
<dbReference type="Pfam" id="PF07729">
    <property type="entry name" value="FCD"/>
    <property type="match status" value="1"/>
</dbReference>
<dbReference type="InterPro" id="IPR011711">
    <property type="entry name" value="GntR_C"/>
</dbReference>
<keyword evidence="6" id="KW-1185">Reference proteome</keyword>
<dbReference type="SUPFAM" id="SSF48008">
    <property type="entry name" value="GntR ligand-binding domain-like"/>
    <property type="match status" value="1"/>
</dbReference>
<keyword evidence="2" id="KW-0238">DNA-binding</keyword>
<feature type="domain" description="HTH gntR-type" evidence="4">
    <location>
        <begin position="1"/>
        <end position="62"/>
    </location>
</feature>
<sequence length="228" mass="24844">MDIIEQYIIQRELKPGDALPTEAQLCTDLGVSRSSVREAIRQLQALDIVAVHQGRGTFVSNMSLRPLVKSMVMRASLGTDSFTSLREVVAIRQVLDLGLARMIVSAMAGTHHDELHELTGAMVEKAVKQEDFADEDIAFHRGLLTSVGNQLVEQLTSAMWIIHMAVIPDLPAGDRDSMVETAQAHKAMLDAAEAGDVEGYEQAVDAHYAPLLRTLADLPTDEESGSQV</sequence>
<dbReference type="SUPFAM" id="SSF46785">
    <property type="entry name" value="Winged helix' DNA-binding domain"/>
    <property type="match status" value="1"/>
</dbReference>
<evidence type="ECO:0000256" key="3">
    <source>
        <dbReference type="ARBA" id="ARBA00023163"/>
    </source>
</evidence>
<evidence type="ECO:0000313" key="5">
    <source>
        <dbReference type="EMBL" id="MBM9433517.1"/>
    </source>
</evidence>
<keyword evidence="1" id="KW-0805">Transcription regulation</keyword>
<dbReference type="Gene3D" id="1.20.120.530">
    <property type="entry name" value="GntR ligand-binding domain-like"/>
    <property type="match status" value="1"/>
</dbReference>
<dbReference type="PANTHER" id="PTHR43537">
    <property type="entry name" value="TRANSCRIPTIONAL REGULATOR, GNTR FAMILY"/>
    <property type="match status" value="1"/>
</dbReference>
<dbReference type="PANTHER" id="PTHR43537:SF44">
    <property type="entry name" value="GNTR FAMILY REGULATORY PROTEIN"/>
    <property type="match status" value="1"/>
</dbReference>
<dbReference type="InterPro" id="IPR008920">
    <property type="entry name" value="TF_FadR/GntR_C"/>
</dbReference>
<dbReference type="Proteomes" id="UP000705983">
    <property type="component" value="Unassembled WGS sequence"/>
</dbReference>
<evidence type="ECO:0000259" key="4">
    <source>
        <dbReference type="PROSITE" id="PS50949"/>
    </source>
</evidence>
<dbReference type="EMBL" id="JAFFJS010000004">
    <property type="protein sequence ID" value="MBM9433517.1"/>
    <property type="molecule type" value="Genomic_DNA"/>
</dbReference>
<reference evidence="6" key="1">
    <citation type="submission" date="2021-02" db="EMBL/GenBank/DDBJ databases">
        <title>Leucobacter sp. CX169.</title>
        <authorList>
            <person name="Cheng Y."/>
        </authorList>
    </citation>
    <scope>NUCLEOTIDE SEQUENCE [LARGE SCALE GENOMIC DNA]</scope>
    <source>
        <strain evidence="6">JY899</strain>
    </source>
</reference>
<dbReference type="SMART" id="SM00345">
    <property type="entry name" value="HTH_GNTR"/>
    <property type="match status" value="1"/>
</dbReference>
<dbReference type="SMART" id="SM00895">
    <property type="entry name" value="FCD"/>
    <property type="match status" value="1"/>
</dbReference>
<keyword evidence="3" id="KW-0804">Transcription</keyword>
<name>A0ABS2TIA2_9ACTO</name>
<dbReference type="Pfam" id="PF00392">
    <property type="entry name" value="GntR"/>
    <property type="match status" value="1"/>
</dbReference>
<evidence type="ECO:0000256" key="1">
    <source>
        <dbReference type="ARBA" id="ARBA00023015"/>
    </source>
</evidence>
<dbReference type="CDD" id="cd07377">
    <property type="entry name" value="WHTH_GntR"/>
    <property type="match status" value="1"/>
</dbReference>
<dbReference type="PRINTS" id="PR00035">
    <property type="entry name" value="HTHGNTR"/>
</dbReference>
<dbReference type="InterPro" id="IPR000524">
    <property type="entry name" value="Tscrpt_reg_HTH_GntR"/>
</dbReference>
<dbReference type="Gene3D" id="1.10.10.10">
    <property type="entry name" value="Winged helix-like DNA-binding domain superfamily/Winged helix DNA-binding domain"/>
    <property type="match status" value="1"/>
</dbReference>
<protein>
    <submittedName>
        <fullName evidence="5">FadR family transcriptional regulator</fullName>
    </submittedName>
</protein>
<proteinExistence type="predicted"/>
<accession>A0ABS2TIA2</accession>
<gene>
    <name evidence="5" type="ORF">JVW63_07395</name>
</gene>
<evidence type="ECO:0000313" key="6">
    <source>
        <dbReference type="Proteomes" id="UP000705983"/>
    </source>
</evidence>